<keyword evidence="8" id="KW-0143">Chaperone</keyword>
<dbReference type="GO" id="GO:0015031">
    <property type="term" value="P:protein transport"/>
    <property type="evidence" value="ECO:0007669"/>
    <property type="project" value="UniProtKB-ARBA"/>
</dbReference>
<proteinExistence type="predicted"/>
<keyword evidence="7" id="KW-0325">Glycoprotein</keyword>
<evidence type="ECO:0000256" key="6">
    <source>
        <dbReference type="ARBA" id="ARBA00022837"/>
    </source>
</evidence>
<dbReference type="SUPFAM" id="SSF47473">
    <property type="entry name" value="EF-hand"/>
    <property type="match status" value="2"/>
</dbReference>
<feature type="domain" description="EF-hand" evidence="13">
    <location>
        <begin position="201"/>
        <end position="228"/>
    </location>
</feature>
<dbReference type="EMBL" id="AP029266">
    <property type="protein sequence ID" value="BFG01406.1"/>
    <property type="molecule type" value="Genomic_DNA"/>
</dbReference>
<keyword evidence="2" id="KW-0479">Metal-binding</keyword>
<feature type="chain" id="PRO_5043381288" description="Reticulocalbin-3" evidence="12">
    <location>
        <begin position="24"/>
        <end position="279"/>
    </location>
</feature>
<evidence type="ECO:0000256" key="1">
    <source>
        <dbReference type="ARBA" id="ARBA00004319"/>
    </source>
</evidence>
<name>A0AAU9G1N0_DROMD</name>
<keyword evidence="3 12" id="KW-0732">Signal</keyword>
<comment type="subcellular location">
    <subcellularLocation>
        <location evidence="1">Endoplasmic reticulum lumen</location>
    </subcellularLocation>
</comment>
<accession>A0AAU9G1N0</accession>
<protein>
    <recommendedName>
        <fullName evidence="11">Reticulocalbin-3</fullName>
    </recommendedName>
</protein>
<evidence type="ECO:0000313" key="15">
    <source>
        <dbReference type="Proteomes" id="UP001500889"/>
    </source>
</evidence>
<keyword evidence="5" id="KW-0256">Endoplasmic reticulum</keyword>
<dbReference type="PANTHER" id="PTHR10827:SF52">
    <property type="entry name" value="IP16409P"/>
    <property type="match status" value="1"/>
</dbReference>
<keyword evidence="4" id="KW-0677">Repeat</keyword>
<dbReference type="AlphaFoldDB" id="A0AAU9G1N0"/>
<comment type="subunit">
    <text evidence="10">Interacts with PCSK6 (immature form including the propeptide); probably involved in the maturation and the secretion of PCSK6.</text>
</comment>
<feature type="domain" description="EF-hand" evidence="13">
    <location>
        <begin position="34"/>
        <end position="69"/>
    </location>
</feature>
<organism evidence="14 15">
    <name type="scientific">Drosophila madeirensis</name>
    <name type="common">Fruit fly</name>
    <dbReference type="NCBI Taxonomy" id="30013"/>
    <lineage>
        <taxon>Eukaryota</taxon>
        <taxon>Metazoa</taxon>
        <taxon>Ecdysozoa</taxon>
        <taxon>Arthropoda</taxon>
        <taxon>Hexapoda</taxon>
        <taxon>Insecta</taxon>
        <taxon>Pterygota</taxon>
        <taxon>Neoptera</taxon>
        <taxon>Endopterygota</taxon>
        <taxon>Diptera</taxon>
        <taxon>Brachycera</taxon>
        <taxon>Muscomorpha</taxon>
        <taxon>Ephydroidea</taxon>
        <taxon>Drosophilidae</taxon>
        <taxon>Drosophila</taxon>
        <taxon>Sophophora</taxon>
    </lineage>
</organism>
<dbReference type="InterPro" id="IPR018247">
    <property type="entry name" value="EF_Hand_1_Ca_BS"/>
</dbReference>
<dbReference type="InterPro" id="IPR011992">
    <property type="entry name" value="EF-hand-dom_pair"/>
</dbReference>
<dbReference type="Pfam" id="PF13499">
    <property type="entry name" value="EF-hand_7"/>
    <property type="match status" value="1"/>
</dbReference>
<sequence>MWPKTGFLWLLLIAAITAKMAAAAEGAEPNSLEDIMRRLGQLVDRADEDSDGMLTLSELKEWIGRISRRYIENDVSRLWKALNPENNDTIHWDVYQETIYGHGAFNDVQFYHKSLINRDRRRWKAADTGRDESLNRDEFTAFLHFEDHPAMREVVLQEIFDDLDRDRDGKISLPEYLFDMYQPQSPAMEPPEWVANERDVFLKFLDQDGDGLLNEAEVRQWIAPHGLGLTDSEAQHLLLEADANGDAKLTKKEVLTKINAFLNSPATEFGHALFRHDEL</sequence>
<evidence type="ECO:0000256" key="2">
    <source>
        <dbReference type="ARBA" id="ARBA00022723"/>
    </source>
</evidence>
<evidence type="ECO:0000256" key="11">
    <source>
        <dbReference type="ARBA" id="ARBA00072696"/>
    </source>
</evidence>
<feature type="signal peptide" evidence="12">
    <location>
        <begin position="1"/>
        <end position="23"/>
    </location>
</feature>
<dbReference type="PROSITE" id="PS50222">
    <property type="entry name" value="EF_HAND_2"/>
    <property type="match status" value="3"/>
</dbReference>
<reference evidence="14 15" key="1">
    <citation type="submission" date="2024-02" db="EMBL/GenBank/DDBJ databases">
        <title>A chromosome-level genome assembly of Drosophila madeirensis, a fruit fly species endemic to Madeira island.</title>
        <authorList>
            <person name="Tomihara K."/>
            <person name="Llopart A."/>
            <person name="Yamamoto D."/>
        </authorList>
    </citation>
    <scope>NUCLEOTIDE SEQUENCE [LARGE SCALE GENOMIC DNA]</scope>
    <source>
        <strain evidence="14 15">RF1</strain>
    </source>
</reference>
<dbReference type="Proteomes" id="UP001500889">
    <property type="component" value="Chromosome A"/>
</dbReference>
<dbReference type="Gene3D" id="1.10.238.10">
    <property type="entry name" value="EF-hand"/>
    <property type="match status" value="2"/>
</dbReference>
<evidence type="ECO:0000256" key="8">
    <source>
        <dbReference type="ARBA" id="ARBA00023186"/>
    </source>
</evidence>
<dbReference type="SMART" id="SM00054">
    <property type="entry name" value="EFh"/>
    <property type="match status" value="4"/>
</dbReference>
<dbReference type="PANTHER" id="PTHR10827">
    <property type="entry name" value="RETICULOCALBIN"/>
    <property type="match status" value="1"/>
</dbReference>
<gene>
    <name evidence="14" type="ORF">DMAD_01164</name>
</gene>
<evidence type="ECO:0000256" key="3">
    <source>
        <dbReference type="ARBA" id="ARBA00022729"/>
    </source>
</evidence>
<feature type="domain" description="EF-hand" evidence="13">
    <location>
        <begin position="151"/>
        <end position="186"/>
    </location>
</feature>
<dbReference type="FunFam" id="1.10.238.10:FF:000104">
    <property type="entry name" value="calumenin isoform X1"/>
    <property type="match status" value="1"/>
</dbReference>
<evidence type="ECO:0000256" key="4">
    <source>
        <dbReference type="ARBA" id="ARBA00022737"/>
    </source>
</evidence>
<evidence type="ECO:0000313" key="14">
    <source>
        <dbReference type="EMBL" id="BFG01406.1"/>
    </source>
</evidence>
<dbReference type="InterPro" id="IPR002048">
    <property type="entry name" value="EF_hand_dom"/>
</dbReference>
<evidence type="ECO:0000256" key="9">
    <source>
        <dbReference type="ARBA" id="ARBA00056975"/>
    </source>
</evidence>
<evidence type="ECO:0000256" key="7">
    <source>
        <dbReference type="ARBA" id="ARBA00023180"/>
    </source>
</evidence>
<evidence type="ECO:0000256" key="10">
    <source>
        <dbReference type="ARBA" id="ARBA00063143"/>
    </source>
</evidence>
<dbReference type="PROSITE" id="PS00018">
    <property type="entry name" value="EF_HAND_1"/>
    <property type="match status" value="3"/>
</dbReference>
<keyword evidence="15" id="KW-1185">Reference proteome</keyword>
<evidence type="ECO:0000259" key="13">
    <source>
        <dbReference type="PROSITE" id="PS50222"/>
    </source>
</evidence>
<evidence type="ECO:0000256" key="5">
    <source>
        <dbReference type="ARBA" id="ARBA00022824"/>
    </source>
</evidence>
<keyword evidence="6" id="KW-0106">Calcium</keyword>
<dbReference type="GO" id="GO:0005509">
    <property type="term" value="F:calcium ion binding"/>
    <property type="evidence" value="ECO:0007669"/>
    <property type="project" value="InterPro"/>
</dbReference>
<comment type="function">
    <text evidence="9">Probable molecular chaperone assisting protein biosynthesis and transport in the endoplasmic reticulum. Required for the proper biosynthesis and transport of pulmonary surfactant-associated protein A/SP-A, pulmonary surfactant-associated protein D/SP-D and the lipid transporter ABCA3. By regulating both the proper expression and the degradation through the endoplasmic reticulum-associated protein degradation pathway of these proteins plays a crucial role in pulmonary surfactant homeostasis. Has an anti-fibrotic activity by negatively regulating the secretion of type I and type III collagens. This calcium-binding protein also transiently associates with immature PCSK6 and regulates its secretion.</text>
</comment>
<evidence type="ECO:0000256" key="12">
    <source>
        <dbReference type="SAM" id="SignalP"/>
    </source>
</evidence>
<dbReference type="GO" id="GO:0005788">
    <property type="term" value="C:endoplasmic reticulum lumen"/>
    <property type="evidence" value="ECO:0007669"/>
    <property type="project" value="UniProtKB-SubCell"/>
</dbReference>